<feature type="transmembrane region" description="Helical" evidence="1">
    <location>
        <begin position="67"/>
        <end position="93"/>
    </location>
</feature>
<name>A0A0K9GVB1_9BACI</name>
<dbReference type="RefSeq" id="WP_049681981.1">
    <property type="nucleotide sequence ID" value="NZ_LFZW01000001.1"/>
</dbReference>
<comment type="caution">
    <text evidence="2">The sequence shown here is derived from an EMBL/GenBank/DDBJ whole genome shotgun (WGS) entry which is preliminary data.</text>
</comment>
<reference evidence="3" key="1">
    <citation type="submission" date="2015-07" db="EMBL/GenBank/DDBJ databases">
        <title>Genome sequencing project for genomic taxonomy and phylogenomics of Bacillus-like bacteria.</title>
        <authorList>
            <person name="Liu B."/>
            <person name="Wang J."/>
            <person name="Zhu Y."/>
            <person name="Liu G."/>
            <person name="Chen Q."/>
            <person name="Chen Z."/>
            <person name="Lan J."/>
            <person name="Che J."/>
            <person name="Ge C."/>
            <person name="Shi H."/>
            <person name="Pan Z."/>
            <person name="Liu X."/>
        </authorList>
    </citation>
    <scope>NUCLEOTIDE SEQUENCE [LARGE SCALE GENOMIC DNA]</scope>
    <source>
        <strain evidence="3">FJAT-27997</strain>
    </source>
</reference>
<keyword evidence="1" id="KW-0472">Membrane</keyword>
<evidence type="ECO:0008006" key="4">
    <source>
        <dbReference type="Google" id="ProtNLM"/>
    </source>
</evidence>
<keyword evidence="1" id="KW-0812">Transmembrane</keyword>
<feature type="transmembrane region" description="Helical" evidence="1">
    <location>
        <begin position="38"/>
        <end position="61"/>
    </location>
</feature>
<dbReference type="PATRIC" id="fig|1679170.3.peg.3391"/>
<dbReference type="EMBL" id="LFZW01000001">
    <property type="protein sequence ID" value="KMY50629.1"/>
    <property type="molecule type" value="Genomic_DNA"/>
</dbReference>
<proteinExistence type="predicted"/>
<dbReference type="AlphaFoldDB" id="A0A0K9GVB1"/>
<gene>
    <name evidence="2" type="ORF">AC625_14855</name>
</gene>
<evidence type="ECO:0000313" key="2">
    <source>
        <dbReference type="EMBL" id="KMY50629.1"/>
    </source>
</evidence>
<organism evidence="2 3">
    <name type="scientific">Peribacillus loiseleuriae</name>
    <dbReference type="NCBI Taxonomy" id="1679170"/>
    <lineage>
        <taxon>Bacteria</taxon>
        <taxon>Bacillati</taxon>
        <taxon>Bacillota</taxon>
        <taxon>Bacilli</taxon>
        <taxon>Bacillales</taxon>
        <taxon>Bacillaceae</taxon>
        <taxon>Peribacillus</taxon>
    </lineage>
</organism>
<evidence type="ECO:0000256" key="1">
    <source>
        <dbReference type="SAM" id="Phobius"/>
    </source>
</evidence>
<evidence type="ECO:0000313" key="3">
    <source>
        <dbReference type="Proteomes" id="UP000037146"/>
    </source>
</evidence>
<protein>
    <recommendedName>
        <fullName evidence="4">DUF2663 domain-containing protein</fullName>
    </recommendedName>
</protein>
<dbReference type="Proteomes" id="UP000037146">
    <property type="component" value="Unassembled WGS sequence"/>
</dbReference>
<keyword evidence="3" id="KW-1185">Reference proteome</keyword>
<sequence>MESAILLLDDNTDQATKQMLQHVVERKRKYETLKKKHIMTMWATIISAGSLFAYLYAAIIIPYSYSFFTMFSVFVDQFTHMLFLLMTVGLYGYMGIMKKKVDKAELEYHTMRKEIIHKSKELWKPEMKWKDRHKVFEMMKKNYDINLYHESK</sequence>
<accession>A0A0K9GVB1</accession>
<dbReference type="OrthoDB" id="2969742at2"/>
<dbReference type="InterPro" id="IPR020210">
    <property type="entry name" value="Uncharacterised_YpbF_TM"/>
</dbReference>
<dbReference type="Pfam" id="PF10864">
    <property type="entry name" value="DUF2663"/>
    <property type="match status" value="1"/>
</dbReference>
<keyword evidence="1" id="KW-1133">Transmembrane helix</keyword>